<dbReference type="AlphaFoldDB" id="A0A1T5IJL2"/>
<dbReference type="Proteomes" id="UP000190341">
    <property type="component" value="Unassembled WGS sequence"/>
</dbReference>
<evidence type="ECO:0000313" key="1">
    <source>
        <dbReference type="EMBL" id="SKC39361.1"/>
    </source>
</evidence>
<dbReference type="EMBL" id="FUZV01000001">
    <property type="protein sequence ID" value="SKC39361.1"/>
    <property type="molecule type" value="Genomic_DNA"/>
</dbReference>
<dbReference type="RefSeq" id="WP_079722471.1">
    <property type="nucleotide sequence ID" value="NZ_BMCL01000003.1"/>
</dbReference>
<accession>A0A1T5IJL2</accession>
<keyword evidence="2" id="KW-1185">Reference proteome</keyword>
<proteinExistence type="predicted"/>
<organism evidence="1 2">
    <name type="scientific">Pseudoxanthomonas indica</name>
    <dbReference type="NCBI Taxonomy" id="428993"/>
    <lineage>
        <taxon>Bacteria</taxon>
        <taxon>Pseudomonadati</taxon>
        <taxon>Pseudomonadota</taxon>
        <taxon>Gammaproteobacteria</taxon>
        <taxon>Lysobacterales</taxon>
        <taxon>Lysobacteraceae</taxon>
        <taxon>Pseudoxanthomonas</taxon>
    </lineage>
</organism>
<sequence>MTLRTLTQIEARYVVVERLIGQANDKMRDLSRVLSRGGNLDLFIPDQEVTVWRGIRAVLIDESDRLEKLWQGRAHG</sequence>
<evidence type="ECO:0000313" key="2">
    <source>
        <dbReference type="Proteomes" id="UP000190341"/>
    </source>
</evidence>
<dbReference type="STRING" id="428993.SAMN06296058_0014"/>
<reference evidence="1 2" key="1">
    <citation type="submission" date="2017-02" db="EMBL/GenBank/DDBJ databases">
        <authorList>
            <person name="Peterson S.W."/>
        </authorList>
    </citation>
    <scope>NUCLEOTIDE SEQUENCE [LARGE SCALE GENOMIC DNA]</scope>
    <source>
        <strain evidence="1 2">P15</strain>
    </source>
</reference>
<protein>
    <submittedName>
        <fullName evidence="1">Uncharacterized protein</fullName>
    </submittedName>
</protein>
<name>A0A1T5IJL2_9GAMM</name>
<gene>
    <name evidence="1" type="ORF">SAMN06296058_0014</name>
</gene>